<dbReference type="Proteomes" id="UP000005753">
    <property type="component" value="Chromosome"/>
</dbReference>
<accession>I5AQE4</accession>
<evidence type="ECO:0000256" key="4">
    <source>
        <dbReference type="ARBA" id="ARBA00022989"/>
    </source>
</evidence>
<evidence type="ECO:0000313" key="8">
    <source>
        <dbReference type="Proteomes" id="UP000005753"/>
    </source>
</evidence>
<evidence type="ECO:0000313" key="7">
    <source>
        <dbReference type="EMBL" id="EIM56017.1"/>
    </source>
</evidence>
<comment type="function">
    <text evidence="6">Catalyzes the transfer of a lysyl group from L-lysyl-tRNA(Lys) to membrane-bound phosphatidylglycerol (PG), which produces lysylphosphatidylglycerol (LPG), a major component of the bacterial membrane with a positive net charge. LPG synthesis contributes to bacterial virulence as it is involved in the resistance mechanism against cationic antimicrobial peptides (CAMP) produces by the host's immune system (defensins, cathelicidins) and by the competing microorganisms.</text>
</comment>
<keyword evidence="6" id="KW-0046">Antibiotic resistance</keyword>
<evidence type="ECO:0000256" key="3">
    <source>
        <dbReference type="ARBA" id="ARBA00022692"/>
    </source>
</evidence>
<dbReference type="eggNOG" id="COG0392">
    <property type="taxonomic scope" value="Bacteria"/>
</dbReference>
<comment type="catalytic activity">
    <reaction evidence="6">
        <text>L-lysyl-tRNA(Lys) + a 1,2-diacyl-sn-glycero-3-phospho-(1'-sn-glycerol) = a 1,2-diacyl-sn-glycero-3-phospho-1'-(3'-O-L-lysyl)-sn-glycerol + tRNA(Lys)</text>
        <dbReference type="Rhea" id="RHEA:10668"/>
        <dbReference type="Rhea" id="RHEA-COMP:9696"/>
        <dbReference type="Rhea" id="RHEA-COMP:9697"/>
        <dbReference type="ChEBI" id="CHEBI:64716"/>
        <dbReference type="ChEBI" id="CHEBI:75792"/>
        <dbReference type="ChEBI" id="CHEBI:78442"/>
        <dbReference type="ChEBI" id="CHEBI:78529"/>
        <dbReference type="EC" id="2.3.2.3"/>
    </reaction>
</comment>
<dbReference type="PANTHER" id="PTHR37693:SF1">
    <property type="entry name" value="INTEGRAL MEMBRANE PROTEIN"/>
    <property type="match status" value="1"/>
</dbReference>
<comment type="subcellular location">
    <subcellularLocation>
        <location evidence="1 6">Cell membrane</location>
        <topology evidence="1 6">Multi-pass membrane protein</topology>
    </subcellularLocation>
</comment>
<evidence type="ECO:0000256" key="5">
    <source>
        <dbReference type="ARBA" id="ARBA00023136"/>
    </source>
</evidence>
<organism evidence="7 8">
    <name type="scientific">Eubacterium cellulosolvens (strain ATCC 43171 / JCM 9499 / 6)</name>
    <name type="common">Cillobacterium cellulosolvens</name>
    <dbReference type="NCBI Taxonomy" id="633697"/>
    <lineage>
        <taxon>Bacteria</taxon>
        <taxon>Bacillati</taxon>
        <taxon>Bacillota</taxon>
        <taxon>Clostridia</taxon>
        <taxon>Eubacteriales</taxon>
        <taxon>Eubacteriaceae</taxon>
        <taxon>Eubacterium</taxon>
    </lineage>
</organism>
<evidence type="ECO:0000256" key="1">
    <source>
        <dbReference type="ARBA" id="ARBA00004651"/>
    </source>
</evidence>
<dbReference type="InterPro" id="IPR022791">
    <property type="entry name" value="L-PG_synthase/AglD"/>
</dbReference>
<dbReference type="EC" id="2.3.2.3" evidence="6"/>
<name>I5AQE4_EUBC6</name>
<dbReference type="PANTHER" id="PTHR37693">
    <property type="entry name" value="PHOSPHATIDYLGLYCEROL LYSYLTRANSFERASE"/>
    <property type="match status" value="1"/>
</dbReference>
<sequence>MHKKPKIKKSTKCSILFMAAVLVLTVFSILKGESPQDVLREIRAADGRYLLLAVLSVLIYVMLQGVIIYLMCRALEMKESLRRCLLMAFHGYFFCNITPMQSGGPAIQILDMKREGIRMPIACMIIFNMTFLFKAVLFLVTVSLLFFGRGLIRTYMWSILPLVILGIVLTITFTILIGLLIFHTKFTKNAAIRLLHRAEKLHLVRHREGREEHWTGLLDQYKDAAGFFLTHKQLMSVLFLLTAVQRFSFFSSTYFVYRSFGLSEVSWLTICLLQASINIIADMLPIPGGAGVSEATFLAVFQKVFGRFTKSGLLLSRGITYYVQLIICGMMTVVAMVTFSLDRSRMGKFKKTNYDPEALGDE</sequence>
<evidence type="ECO:0000256" key="6">
    <source>
        <dbReference type="RuleBase" id="RU363042"/>
    </source>
</evidence>
<feature type="transmembrane region" description="Helical" evidence="6">
    <location>
        <begin position="159"/>
        <end position="182"/>
    </location>
</feature>
<gene>
    <name evidence="6" type="primary">mprF</name>
    <name evidence="7" type="ORF">EubceDRAFT1_0155</name>
</gene>
<feature type="transmembrane region" description="Helical" evidence="6">
    <location>
        <begin position="319"/>
        <end position="341"/>
    </location>
</feature>
<dbReference type="OrthoDB" id="9810654at2"/>
<dbReference type="EMBL" id="CM001487">
    <property type="protein sequence ID" value="EIM56017.1"/>
    <property type="molecule type" value="Genomic_DNA"/>
</dbReference>
<evidence type="ECO:0000256" key="2">
    <source>
        <dbReference type="ARBA" id="ARBA00022475"/>
    </source>
</evidence>
<keyword evidence="6" id="KW-0443">Lipid metabolism</keyword>
<reference evidence="7 8" key="2">
    <citation type="submission" date="2012-02" db="EMBL/GenBank/DDBJ databases">
        <title>Improved High-Quality Draft sequence of Eubacterium cellulosolvens 6.</title>
        <authorList>
            <consortium name="US DOE Joint Genome Institute"/>
            <person name="Lucas S."/>
            <person name="Han J."/>
            <person name="Lapidus A."/>
            <person name="Cheng J.-F."/>
            <person name="Goodwin L."/>
            <person name="Pitluck S."/>
            <person name="Peters L."/>
            <person name="Mikhailova N."/>
            <person name="Gu W."/>
            <person name="Detter J.C."/>
            <person name="Han C."/>
            <person name="Tapia R."/>
            <person name="Land M."/>
            <person name="Hauser L."/>
            <person name="Kyrpides N."/>
            <person name="Ivanova N."/>
            <person name="Pagani I."/>
            <person name="Johnson E."/>
            <person name="Mukhopadhyay B."/>
            <person name="Anderson I."/>
            <person name="Woyke T."/>
        </authorList>
    </citation>
    <scope>NUCLEOTIDE SEQUENCE [LARGE SCALE GENOMIC DNA]</scope>
    <source>
        <strain evidence="7 8">6</strain>
    </source>
</reference>
<keyword evidence="4 6" id="KW-1133">Transmembrane helix</keyword>
<keyword evidence="2" id="KW-1003">Cell membrane</keyword>
<dbReference type="NCBIfam" id="TIGR00374">
    <property type="entry name" value="flippase-like domain"/>
    <property type="match status" value="1"/>
</dbReference>
<reference evidence="7 8" key="1">
    <citation type="submission" date="2010-08" db="EMBL/GenBank/DDBJ databases">
        <authorList>
            <consortium name="US DOE Joint Genome Institute (JGI-PGF)"/>
            <person name="Lucas S."/>
            <person name="Copeland A."/>
            <person name="Lapidus A."/>
            <person name="Cheng J.-F."/>
            <person name="Bruce D."/>
            <person name="Goodwin L."/>
            <person name="Pitluck S."/>
            <person name="Land M.L."/>
            <person name="Hauser L."/>
            <person name="Chang Y.-J."/>
            <person name="Anderson I.J."/>
            <person name="Johnson E."/>
            <person name="Mulhopadhyay B."/>
            <person name="Kyrpides N."/>
            <person name="Woyke T.J."/>
        </authorList>
    </citation>
    <scope>NUCLEOTIDE SEQUENCE [LARGE SCALE GENOMIC DNA]</scope>
    <source>
        <strain evidence="7 8">6</strain>
    </source>
</reference>
<dbReference type="STRING" id="633697.EubceDRAFT1_0155"/>
<dbReference type="AlphaFoldDB" id="I5AQE4"/>
<keyword evidence="8" id="KW-1185">Reference proteome</keyword>
<dbReference type="Pfam" id="PF03706">
    <property type="entry name" value="LPG_synthase_TM"/>
    <property type="match status" value="1"/>
</dbReference>
<keyword evidence="3 6" id="KW-0812">Transmembrane</keyword>
<dbReference type="GO" id="GO:0006629">
    <property type="term" value="P:lipid metabolic process"/>
    <property type="evidence" value="ECO:0007669"/>
    <property type="project" value="UniProtKB-KW"/>
</dbReference>
<dbReference type="GO" id="GO:0050071">
    <property type="term" value="F:phosphatidylglycerol lysyltransferase activity"/>
    <property type="evidence" value="ECO:0007669"/>
    <property type="project" value="UniProtKB-EC"/>
</dbReference>
<dbReference type="GO" id="GO:0046677">
    <property type="term" value="P:response to antibiotic"/>
    <property type="evidence" value="ECO:0007669"/>
    <property type="project" value="UniProtKB-KW"/>
</dbReference>
<keyword evidence="5 6" id="KW-0472">Membrane</keyword>
<proteinExistence type="inferred from homology"/>
<feature type="transmembrane region" description="Helical" evidence="6">
    <location>
        <begin position="12"/>
        <end position="30"/>
    </location>
</feature>
<comment type="similarity">
    <text evidence="6">Belongs to the LPG synthase family.</text>
</comment>
<feature type="transmembrane region" description="Helical" evidence="6">
    <location>
        <begin position="50"/>
        <end position="72"/>
    </location>
</feature>
<keyword evidence="6" id="KW-0808">Transferase</keyword>
<feature type="transmembrane region" description="Helical" evidence="6">
    <location>
        <begin position="121"/>
        <end position="147"/>
    </location>
</feature>
<protein>
    <recommendedName>
        <fullName evidence="6">Phosphatidylglycerol lysyltransferase</fullName>
        <ecNumber evidence="6">2.3.2.3</ecNumber>
    </recommendedName>
    <alternativeName>
        <fullName evidence="6">Lysylphosphatidylglycerol synthase</fullName>
    </alternativeName>
</protein>
<feature type="transmembrane region" description="Helical" evidence="6">
    <location>
        <begin position="237"/>
        <end position="257"/>
    </location>
</feature>
<dbReference type="GO" id="GO:0005886">
    <property type="term" value="C:plasma membrane"/>
    <property type="evidence" value="ECO:0007669"/>
    <property type="project" value="UniProtKB-SubCell"/>
</dbReference>
<dbReference type="HOGENOM" id="CLU_039146_0_1_9"/>